<comment type="subcellular location">
    <subcellularLocation>
        <location evidence="1">Nucleus</location>
    </subcellularLocation>
</comment>
<comment type="similarity">
    <text evidence="1">Belongs to the TFB2 family.</text>
</comment>
<dbReference type="InterPro" id="IPR004598">
    <property type="entry name" value="TFIIH_p52/Tfb2"/>
</dbReference>
<dbReference type="PANTHER" id="PTHR13152">
    <property type="entry name" value="TFIIH, POLYPEPTIDE 4"/>
    <property type="match status" value="1"/>
</dbReference>
<dbReference type="Gene3D" id="3.30.70.2610">
    <property type="match status" value="1"/>
</dbReference>
<name>A0A516AGR4_CRYCO</name>
<evidence type="ECO:0000256" key="1">
    <source>
        <dbReference type="RuleBase" id="RU364024"/>
    </source>
</evidence>
<dbReference type="EMBL" id="MN126041">
    <property type="protein sequence ID" value="QDO16508.1"/>
    <property type="molecule type" value="mRNA"/>
</dbReference>
<dbReference type="GO" id="GO:0003690">
    <property type="term" value="F:double-stranded DNA binding"/>
    <property type="evidence" value="ECO:0007669"/>
    <property type="project" value="TreeGrafter"/>
</dbReference>
<keyword evidence="1" id="KW-0804">Transcription</keyword>
<organism evidence="3">
    <name type="scientific">Crypthecodinium cohnii</name>
    <name type="common">Dinoflagellate</name>
    <name type="synonym">Glenodinium cohnii</name>
    <dbReference type="NCBI Taxonomy" id="2866"/>
    <lineage>
        <taxon>Eukaryota</taxon>
        <taxon>Sar</taxon>
        <taxon>Alveolata</taxon>
        <taxon>Dinophyceae</taxon>
        <taxon>Gonyaulacales</taxon>
        <taxon>Crypthecodiniaceae</taxon>
        <taxon>Crypthecodinium</taxon>
    </lineage>
</organism>
<reference evidence="3" key="1">
    <citation type="journal article" date="2019" name="Microorganisms">
        <title>DNA Damage Response Pathways in Dinoflagellates.</title>
        <authorList>
            <person name="Li C."/>
            <person name="Wong J."/>
        </authorList>
    </citation>
    <scope>NUCLEOTIDE SEQUENCE</scope>
</reference>
<dbReference type="GO" id="GO:0005675">
    <property type="term" value="C:transcription factor TFIIH holo complex"/>
    <property type="evidence" value="ECO:0007669"/>
    <property type="project" value="TreeGrafter"/>
</dbReference>
<dbReference type="Pfam" id="PF03849">
    <property type="entry name" value="Tfb2"/>
    <property type="match status" value="1"/>
</dbReference>
<keyword evidence="1" id="KW-0539">Nucleus</keyword>
<accession>A0A516AGR4</accession>
<feature type="region of interest" description="Disordered" evidence="2">
    <location>
        <begin position="510"/>
        <end position="537"/>
    </location>
</feature>
<dbReference type="PANTHER" id="PTHR13152:SF0">
    <property type="entry name" value="GENERAL TRANSCRIPTION FACTOR IIH SUBUNIT 4"/>
    <property type="match status" value="1"/>
</dbReference>
<keyword evidence="1" id="KW-0805">Transcription regulation</keyword>
<dbReference type="GO" id="GO:0006289">
    <property type="term" value="P:nucleotide-excision repair"/>
    <property type="evidence" value="ECO:0007669"/>
    <property type="project" value="InterPro"/>
</dbReference>
<keyword evidence="1" id="KW-0227">DNA damage</keyword>
<evidence type="ECO:0000313" key="3">
    <source>
        <dbReference type="EMBL" id="QDO16508.1"/>
    </source>
</evidence>
<sequence>MAAVSNTLPLLTDYLGKLHPTDFDALYREQGCVVFVFQRLLPPLAQQYMIRVAFQQVQAGSQEPLHFQSKLFSIWTAPRAVEDGTFNEALKALAKYYILLQGEGKGLEVKWTANRHFLENLSSYLITEAPQRVSSPEEATLSALHNHAVKQWDSFLRWLTGSKDGGVVVPLAKDVVVQLSLQSHQGHLTSEGFRYVLNDRQTQLWKLVLCFLFSVKENRELHRGSLVFCINLAHKAVGDVVYRDTTSGRQTQRKGGLLEFVHFLAEIGVVKQEAKDFVMTPAGAALFSTDVAAKLARSMAGDSGSGASVSSEAEQGIVVESNFKVYAYTSGSHYVSLLKQFCRIITQLPNMVVGHLVADTVLQALAQGISIDNIIKFLETAAHPRAVKRARDGSPIVPANVKNQLEVWESSKQRAKTREAVLFEWSLDEQDADTEFAAAVAAASSLNGLIFKGKGSREKPWRVAVDANGADVVRDIIRRKRREAAERVAAEAAEAEAVAQAEAAAAAEAEAAGAASAMQNPADESVAPGPLAHEASC</sequence>
<keyword evidence="1" id="KW-0234">DNA repair</keyword>
<dbReference type="AlphaFoldDB" id="A0A516AGR4"/>
<proteinExistence type="evidence at transcript level"/>
<protein>
    <recommendedName>
        <fullName evidence="1">General transcription factor IIH subunit 4</fullName>
    </recommendedName>
</protein>
<dbReference type="GO" id="GO:0001671">
    <property type="term" value="F:ATPase activator activity"/>
    <property type="evidence" value="ECO:0007669"/>
    <property type="project" value="InterPro"/>
</dbReference>
<comment type="function">
    <text evidence="1">Component of the general transcription and DNA repair factor IIH (TFIIH) core complex which is involved in general and transcription-coupled nucleotide excision repair (NER) of damaged DNA.</text>
</comment>
<dbReference type="GO" id="GO:0000439">
    <property type="term" value="C:transcription factor TFIIH core complex"/>
    <property type="evidence" value="ECO:0007669"/>
    <property type="project" value="InterPro"/>
</dbReference>
<evidence type="ECO:0000256" key="2">
    <source>
        <dbReference type="SAM" id="MobiDB-lite"/>
    </source>
</evidence>